<dbReference type="Proteomes" id="UP000248745">
    <property type="component" value="Unassembled WGS sequence"/>
</dbReference>
<dbReference type="PANTHER" id="PTHR11527">
    <property type="entry name" value="HEAT-SHOCK PROTEIN 20 FAMILY MEMBER"/>
    <property type="match status" value="1"/>
</dbReference>
<dbReference type="Pfam" id="PF00011">
    <property type="entry name" value="HSP20"/>
    <property type="match status" value="1"/>
</dbReference>
<dbReference type="Gene3D" id="2.60.40.790">
    <property type="match status" value="1"/>
</dbReference>
<organism evidence="4 5">
    <name type="scientific">Taibaiella soli</name>
    <dbReference type="NCBI Taxonomy" id="1649169"/>
    <lineage>
        <taxon>Bacteria</taxon>
        <taxon>Pseudomonadati</taxon>
        <taxon>Bacteroidota</taxon>
        <taxon>Chitinophagia</taxon>
        <taxon>Chitinophagales</taxon>
        <taxon>Chitinophagaceae</taxon>
        <taxon>Taibaiella</taxon>
    </lineage>
</organism>
<dbReference type="InterPro" id="IPR002068">
    <property type="entry name" value="A-crystallin/Hsp20_dom"/>
</dbReference>
<dbReference type="InterPro" id="IPR031107">
    <property type="entry name" value="Small_HSP"/>
</dbReference>
<keyword evidence="5" id="KW-1185">Reference proteome</keyword>
<comment type="similarity">
    <text evidence="1 2">Belongs to the small heat shock protein (HSP20) family.</text>
</comment>
<name>A0A2W2B0Y3_9BACT</name>
<dbReference type="AlphaFoldDB" id="A0A2W2B0Y3"/>
<evidence type="ECO:0000313" key="4">
    <source>
        <dbReference type="EMBL" id="PZF73658.1"/>
    </source>
</evidence>
<gene>
    <name evidence="4" type="ORF">DN068_06575</name>
</gene>
<evidence type="ECO:0000259" key="3">
    <source>
        <dbReference type="PROSITE" id="PS01031"/>
    </source>
</evidence>
<protein>
    <submittedName>
        <fullName evidence="4">Hsp20/alpha crystallin family protein</fullName>
    </submittedName>
</protein>
<dbReference type="CDD" id="cd06464">
    <property type="entry name" value="ACD_sHsps-like"/>
    <property type="match status" value="1"/>
</dbReference>
<sequence length="148" mass="16903">MYYRKNFQMNPQSLGGIIEDIFQNGLKAASEELKSDDRHFGHVPVNIHENEKGYELHVVAPGLKKEAFKINVEKNILTVSYDHKDESNEQAPKALRTEYRTRSFKRSFTLSEKADASHITAQYLDGILTVSIPKKENQEQPVQNITVA</sequence>
<dbReference type="PROSITE" id="PS01031">
    <property type="entry name" value="SHSP"/>
    <property type="match status" value="1"/>
</dbReference>
<dbReference type="InterPro" id="IPR008978">
    <property type="entry name" value="HSP20-like_chaperone"/>
</dbReference>
<dbReference type="RefSeq" id="WP_110998108.1">
    <property type="nucleotide sequence ID" value="NZ_QKTW01000010.1"/>
</dbReference>
<dbReference type="SUPFAM" id="SSF49764">
    <property type="entry name" value="HSP20-like chaperones"/>
    <property type="match status" value="1"/>
</dbReference>
<dbReference type="OrthoDB" id="9814487at2"/>
<evidence type="ECO:0000313" key="5">
    <source>
        <dbReference type="Proteomes" id="UP000248745"/>
    </source>
</evidence>
<accession>A0A2W2B0Y3</accession>
<proteinExistence type="inferred from homology"/>
<comment type="caution">
    <text evidence="4">The sequence shown here is derived from an EMBL/GenBank/DDBJ whole genome shotgun (WGS) entry which is preliminary data.</text>
</comment>
<dbReference type="EMBL" id="QKTW01000010">
    <property type="protein sequence ID" value="PZF73658.1"/>
    <property type="molecule type" value="Genomic_DNA"/>
</dbReference>
<evidence type="ECO:0000256" key="1">
    <source>
        <dbReference type="PROSITE-ProRule" id="PRU00285"/>
    </source>
</evidence>
<feature type="domain" description="SHSP" evidence="3">
    <location>
        <begin position="36"/>
        <end position="148"/>
    </location>
</feature>
<evidence type="ECO:0000256" key="2">
    <source>
        <dbReference type="RuleBase" id="RU003616"/>
    </source>
</evidence>
<reference evidence="4 5" key="1">
    <citation type="submission" date="2018-06" db="EMBL/GenBank/DDBJ databases">
        <title>Mucibacter soli gen. nov., sp. nov., a new member of the family Chitinophagaceae producing mucin.</title>
        <authorList>
            <person name="Kim M.-K."/>
            <person name="Park S."/>
            <person name="Kim T.-S."/>
            <person name="Joung Y."/>
            <person name="Han J.-H."/>
            <person name="Kim S.B."/>
        </authorList>
    </citation>
    <scope>NUCLEOTIDE SEQUENCE [LARGE SCALE GENOMIC DNA]</scope>
    <source>
        <strain evidence="4 5">R1-15</strain>
    </source>
</reference>